<feature type="coiled-coil region" evidence="1">
    <location>
        <begin position="369"/>
        <end position="423"/>
    </location>
</feature>
<dbReference type="SUPFAM" id="SSF52540">
    <property type="entry name" value="P-loop containing nucleoside triphosphate hydrolases"/>
    <property type="match status" value="1"/>
</dbReference>
<reference evidence="3 4" key="1">
    <citation type="submission" date="2016-06" db="EMBL/GenBank/DDBJ databases">
        <authorList>
            <person name="Kjaerup R.B."/>
            <person name="Dalgaard T.S."/>
            <person name="Juul-Madsen H.R."/>
        </authorList>
    </citation>
    <scope>NUCLEOTIDE SEQUENCE [LARGE SCALE GENOMIC DNA]</scope>
    <source>
        <strain evidence="3">JF4278</strain>
    </source>
</reference>
<name>A0A2N8U2K6_MYCBV</name>
<dbReference type="InterPro" id="IPR018760">
    <property type="entry name" value="DUF2326"/>
</dbReference>
<dbReference type="AlphaFoldDB" id="A0A2N8U2K6"/>
<dbReference type="Pfam" id="PF10088">
    <property type="entry name" value="DUF2326"/>
    <property type="match status" value="1"/>
</dbReference>
<evidence type="ECO:0000256" key="1">
    <source>
        <dbReference type="SAM" id="Coils"/>
    </source>
</evidence>
<dbReference type="RefSeq" id="WP_075271144.1">
    <property type="nucleotide sequence ID" value="NZ_CP022589.1"/>
</dbReference>
<keyword evidence="1" id="KW-0175">Coiled coil</keyword>
<dbReference type="Gene3D" id="3.40.50.300">
    <property type="entry name" value="P-loop containing nucleotide triphosphate hydrolases"/>
    <property type="match status" value="1"/>
</dbReference>
<dbReference type="EMBL" id="LT578453">
    <property type="protein sequence ID" value="SBO46248.1"/>
    <property type="molecule type" value="Genomic_DNA"/>
</dbReference>
<protein>
    <recommendedName>
        <fullName evidence="2">DUF2326 domain-containing protein</fullName>
    </recommendedName>
</protein>
<gene>
    <name evidence="3" type="ORF">MBOVJF4278_00476</name>
</gene>
<dbReference type="Proteomes" id="UP000233776">
    <property type="component" value="Chromosome I"/>
</dbReference>
<proteinExistence type="predicted"/>
<sequence length="571" mass="66575">MYLKSLKISKGDEVIRYLEFKKGLNLIVDSTLSSDLTKTGNNIGKTTVLKLINFCLGGNTKEIYSGLETKTINYELKEFLETNKVLITLELTYDIYNDQSEKIIIERNFLSDKNNKVLRVNNKNISANQLSAELLSYIFPKHKATKPTFRQIISHNIRYTDQSINNTLKTVHPNTNDSEYEMLYLFLFGFSFDTASKLISLKKKLEEEKKYQKRLLSNRTTRVAYEQSLEILSGEITELNNKKNKLDVNEKFKDDLECLNKIKYNISQYSTQISLLNIRKNNINDFIKKIKSDSVSFSTKQVENIYQQSKLYMSKLHKTFDELINFHNKMIDEKVAFASSELPSINNKLDEYNAELTKLLDIEKDLSIALSKEETFKELDKLIKKLNEKHQEKGALESKLEQIIKNENDISETQNEIENLNKEIYSDAVYNELQKRIKAFNDSFQKISNLLYNERYFLVCDRTFDNKQRPMYRFDLSVLNQSSGKKQGEIICFDLAYIKFADEQKIPCLHFLLNDKKELMSDNQLIGISNYLLHSKAQLIISILKDKIPEQVLNNSNIVLELSQNDKLFKV</sequence>
<evidence type="ECO:0000259" key="2">
    <source>
        <dbReference type="Pfam" id="PF10088"/>
    </source>
</evidence>
<accession>A0A2N8U2K6</accession>
<dbReference type="InterPro" id="IPR027417">
    <property type="entry name" value="P-loop_NTPase"/>
</dbReference>
<feature type="domain" description="DUF2326" evidence="2">
    <location>
        <begin position="448"/>
        <end position="571"/>
    </location>
</feature>
<evidence type="ECO:0000313" key="3">
    <source>
        <dbReference type="EMBL" id="SBO46248.1"/>
    </source>
</evidence>
<feature type="coiled-coil region" evidence="1">
    <location>
        <begin position="222"/>
        <end position="249"/>
    </location>
</feature>
<evidence type="ECO:0000313" key="4">
    <source>
        <dbReference type="Proteomes" id="UP000233776"/>
    </source>
</evidence>
<organism evidence="3 4">
    <name type="scientific">Mycoplasmopsis bovis</name>
    <name type="common">Mycoplasma bovis</name>
    <dbReference type="NCBI Taxonomy" id="28903"/>
    <lineage>
        <taxon>Bacteria</taxon>
        <taxon>Bacillati</taxon>
        <taxon>Mycoplasmatota</taxon>
        <taxon>Mycoplasmoidales</taxon>
        <taxon>Metamycoplasmataceae</taxon>
        <taxon>Mycoplasmopsis</taxon>
    </lineage>
</organism>